<accession>A0A0C3GMG7</accession>
<reference evidence="1 2" key="1">
    <citation type="submission" date="2014-04" db="EMBL/GenBank/DDBJ databases">
        <authorList>
            <consortium name="DOE Joint Genome Institute"/>
            <person name="Kuo A."/>
            <person name="Tarkka M."/>
            <person name="Buscot F."/>
            <person name="Kohler A."/>
            <person name="Nagy L.G."/>
            <person name="Floudas D."/>
            <person name="Copeland A."/>
            <person name="Barry K.W."/>
            <person name="Cichocki N."/>
            <person name="Veneault-Fourrey C."/>
            <person name="LaButti K."/>
            <person name="Lindquist E.A."/>
            <person name="Lipzen A."/>
            <person name="Lundell T."/>
            <person name="Morin E."/>
            <person name="Murat C."/>
            <person name="Sun H."/>
            <person name="Tunlid A."/>
            <person name="Henrissat B."/>
            <person name="Grigoriev I.V."/>
            <person name="Hibbett D.S."/>
            <person name="Martin F."/>
            <person name="Nordberg H.P."/>
            <person name="Cantor M.N."/>
            <person name="Hua S.X."/>
        </authorList>
    </citation>
    <scope>NUCLEOTIDE SEQUENCE [LARGE SCALE GENOMIC DNA]</scope>
    <source>
        <strain evidence="1 2">F 1598</strain>
    </source>
</reference>
<evidence type="ECO:0000313" key="2">
    <source>
        <dbReference type="Proteomes" id="UP000054166"/>
    </source>
</evidence>
<evidence type="ECO:0000313" key="1">
    <source>
        <dbReference type="EMBL" id="KIM91701.1"/>
    </source>
</evidence>
<sequence>MKDKPAAQTRALRCPNTSSYDTILKWSRKAHDHDFRIDSEDLWICRHRKRDQMVCRVRHLAGRYLSCSLSSPIMFLKFQVGINVDSLYAIHASPSNILNDGLAVIPGLQIG</sequence>
<dbReference type="InParanoid" id="A0A0C3GMG7"/>
<name>A0A0C3GMG7_PILCF</name>
<proteinExistence type="predicted"/>
<reference evidence="2" key="2">
    <citation type="submission" date="2015-01" db="EMBL/GenBank/DDBJ databases">
        <title>Evolutionary Origins and Diversification of the Mycorrhizal Mutualists.</title>
        <authorList>
            <consortium name="DOE Joint Genome Institute"/>
            <consortium name="Mycorrhizal Genomics Consortium"/>
            <person name="Kohler A."/>
            <person name="Kuo A."/>
            <person name="Nagy L.G."/>
            <person name="Floudas D."/>
            <person name="Copeland A."/>
            <person name="Barry K.W."/>
            <person name="Cichocki N."/>
            <person name="Veneault-Fourrey C."/>
            <person name="LaButti K."/>
            <person name="Lindquist E.A."/>
            <person name="Lipzen A."/>
            <person name="Lundell T."/>
            <person name="Morin E."/>
            <person name="Murat C."/>
            <person name="Riley R."/>
            <person name="Ohm R."/>
            <person name="Sun H."/>
            <person name="Tunlid A."/>
            <person name="Henrissat B."/>
            <person name="Grigoriev I.V."/>
            <person name="Hibbett D.S."/>
            <person name="Martin F."/>
        </authorList>
    </citation>
    <scope>NUCLEOTIDE SEQUENCE [LARGE SCALE GENOMIC DNA]</scope>
    <source>
        <strain evidence="2">F 1598</strain>
    </source>
</reference>
<dbReference type="AlphaFoldDB" id="A0A0C3GMG7"/>
<dbReference type="HOGENOM" id="CLU_2159345_0_0_1"/>
<protein>
    <submittedName>
        <fullName evidence="1">Uncharacterized protein</fullName>
    </submittedName>
</protein>
<dbReference type="Proteomes" id="UP000054166">
    <property type="component" value="Unassembled WGS sequence"/>
</dbReference>
<dbReference type="EMBL" id="KN832971">
    <property type="protein sequence ID" value="KIM91701.1"/>
    <property type="molecule type" value="Genomic_DNA"/>
</dbReference>
<gene>
    <name evidence="1" type="ORF">PILCRDRAFT_810983</name>
</gene>
<keyword evidence="2" id="KW-1185">Reference proteome</keyword>
<organism evidence="1 2">
    <name type="scientific">Piloderma croceum (strain F 1598)</name>
    <dbReference type="NCBI Taxonomy" id="765440"/>
    <lineage>
        <taxon>Eukaryota</taxon>
        <taxon>Fungi</taxon>
        <taxon>Dikarya</taxon>
        <taxon>Basidiomycota</taxon>
        <taxon>Agaricomycotina</taxon>
        <taxon>Agaricomycetes</taxon>
        <taxon>Agaricomycetidae</taxon>
        <taxon>Atheliales</taxon>
        <taxon>Atheliaceae</taxon>
        <taxon>Piloderma</taxon>
    </lineage>
</organism>